<accession>A0ABS5V2T7</accession>
<proteinExistence type="predicted"/>
<reference evidence="2 3" key="1">
    <citation type="submission" date="2021-05" db="EMBL/GenBank/DDBJ databases">
        <title>Shewanella sp. JM162201.</title>
        <authorList>
            <person name="Xu S."/>
            <person name="Li A."/>
        </authorList>
    </citation>
    <scope>NUCLEOTIDE SEQUENCE [LARGE SCALE GENOMIC DNA]</scope>
    <source>
        <strain evidence="2 3">JM162201</strain>
    </source>
</reference>
<protein>
    <submittedName>
        <fullName evidence="2">DUF3718 domain-containing protein</fullName>
    </submittedName>
</protein>
<gene>
    <name evidence="2" type="ORF">KJI95_09520</name>
</gene>
<dbReference type="InterPro" id="IPR022193">
    <property type="entry name" value="DUF3718"/>
</dbReference>
<evidence type="ECO:0000313" key="3">
    <source>
        <dbReference type="Proteomes" id="UP001195903"/>
    </source>
</evidence>
<evidence type="ECO:0000313" key="2">
    <source>
        <dbReference type="EMBL" id="MBT1444759.1"/>
    </source>
</evidence>
<dbReference type="Pfam" id="PF12514">
    <property type="entry name" value="DUF3718"/>
    <property type="match status" value="1"/>
</dbReference>
<organism evidence="2 3">
    <name type="scientific">Shewanella jiangmenensis</name>
    <dbReference type="NCBI Taxonomy" id="2837387"/>
    <lineage>
        <taxon>Bacteria</taxon>
        <taxon>Pseudomonadati</taxon>
        <taxon>Pseudomonadota</taxon>
        <taxon>Gammaproteobacteria</taxon>
        <taxon>Alteromonadales</taxon>
        <taxon>Shewanellaceae</taxon>
        <taxon>Shewanella</taxon>
    </lineage>
</organism>
<dbReference type="Proteomes" id="UP001195903">
    <property type="component" value="Unassembled WGS sequence"/>
</dbReference>
<comment type="caution">
    <text evidence="2">The sequence shown here is derived from an EMBL/GenBank/DDBJ whole genome shotgun (WGS) entry which is preliminary data.</text>
</comment>
<name>A0ABS5V2T7_9GAMM</name>
<keyword evidence="3" id="KW-1185">Reference proteome</keyword>
<evidence type="ECO:0000256" key="1">
    <source>
        <dbReference type="SAM" id="SignalP"/>
    </source>
</evidence>
<dbReference type="RefSeq" id="WP_214506961.1">
    <property type="nucleotide sequence ID" value="NZ_JAHEPS010000003.1"/>
</dbReference>
<keyword evidence="1" id="KW-0732">Signal</keyword>
<feature type="chain" id="PRO_5047408859" evidence="1">
    <location>
        <begin position="22"/>
        <end position="115"/>
    </location>
</feature>
<sequence length="115" mass="12632">MKKLPVLSALALTAASFGAFAAMSPNVENTLIAVCKAGISNSPVQFAHTMKDYRINEARIFPRLVCNGDTFYDFAVAHGADKTAKRIARYLPGQVTIKDLAMVNQDEMLYVNFDE</sequence>
<feature type="signal peptide" evidence="1">
    <location>
        <begin position="1"/>
        <end position="21"/>
    </location>
</feature>
<dbReference type="EMBL" id="JAHEPS010000003">
    <property type="protein sequence ID" value="MBT1444759.1"/>
    <property type="molecule type" value="Genomic_DNA"/>
</dbReference>